<dbReference type="HOGENOM" id="CLU_059493_2_1_1"/>
<sequence>MQLYRQHRLDTQIRGRRLLHGTKGSNLNAYTLRPKPAVVFFDCDDCLYFDNWSIARHLTKKIEDHCKSEFGLPAGYAYQLYKEHGTALRGLIAEGYLSRDCDVSMNGFLDKVHDLPIHELLHPDVELREMISRMDPSIRRYVFTASVHHHAKRCLEALGVADLFDGIIDVKDCNFETKHSKSSFLAAMTKAGVEDPEACVLLDDSVTNIRAAREVGWRAVLVGRVGRDCGTLVTSEHAEHEIDIIHDLPNAFPELFLK</sequence>
<dbReference type="Gene3D" id="3.40.50.1000">
    <property type="entry name" value="HAD superfamily/HAD-like"/>
    <property type="match status" value="1"/>
</dbReference>
<dbReference type="GeneID" id="7448680"/>
<dbReference type="eggNOG" id="KOG3109">
    <property type="taxonomic scope" value="Eukaryota"/>
</dbReference>
<dbReference type="STRING" id="35128.B8BTU1"/>
<dbReference type="GO" id="GO:0016787">
    <property type="term" value="F:hydrolase activity"/>
    <property type="evidence" value="ECO:0000318"/>
    <property type="project" value="GO_Central"/>
</dbReference>
<dbReference type="SUPFAM" id="SSF56784">
    <property type="entry name" value="HAD-like"/>
    <property type="match status" value="1"/>
</dbReference>
<gene>
    <name evidence="1" type="ORF">THAPSDRAFT_268208</name>
</gene>
<dbReference type="OMA" id="YPHHVNL"/>
<keyword evidence="2" id="KW-1185">Reference proteome</keyword>
<organism evidence="1 2">
    <name type="scientific">Thalassiosira pseudonana</name>
    <name type="common">Marine diatom</name>
    <name type="synonym">Cyclotella nana</name>
    <dbReference type="NCBI Taxonomy" id="35128"/>
    <lineage>
        <taxon>Eukaryota</taxon>
        <taxon>Sar</taxon>
        <taxon>Stramenopiles</taxon>
        <taxon>Ochrophyta</taxon>
        <taxon>Bacillariophyta</taxon>
        <taxon>Coscinodiscophyceae</taxon>
        <taxon>Thalassiosirophycidae</taxon>
        <taxon>Thalassiosirales</taxon>
        <taxon>Thalassiosiraceae</taxon>
        <taxon>Thalassiosira</taxon>
    </lineage>
</organism>
<dbReference type="PANTHER" id="PTHR12725">
    <property type="entry name" value="HALOACID DEHALOGENASE-LIKE HYDROLASE"/>
    <property type="match status" value="1"/>
</dbReference>
<dbReference type="SFLD" id="SFLDS00003">
    <property type="entry name" value="Haloacid_Dehalogenase"/>
    <property type="match status" value="1"/>
</dbReference>
<evidence type="ECO:0000313" key="2">
    <source>
        <dbReference type="Proteomes" id="UP000001449"/>
    </source>
</evidence>
<dbReference type="Pfam" id="PF00702">
    <property type="entry name" value="Hydrolase"/>
    <property type="match status" value="1"/>
</dbReference>
<dbReference type="PaxDb" id="35128-Thaps268208"/>
<dbReference type="InterPro" id="IPR023214">
    <property type="entry name" value="HAD_sf"/>
</dbReference>
<proteinExistence type="predicted"/>
<evidence type="ECO:0000313" key="1">
    <source>
        <dbReference type="EMBL" id="EED95158.1"/>
    </source>
</evidence>
<dbReference type="SFLD" id="SFLDG01132">
    <property type="entry name" value="C1.5.3:_5'-Nucleotidase_Like"/>
    <property type="match status" value="1"/>
</dbReference>
<dbReference type="InParanoid" id="B8BTU1"/>
<dbReference type="RefSeq" id="XP_002287715.1">
    <property type="nucleotide sequence ID" value="XM_002287679.1"/>
</dbReference>
<protein>
    <recommendedName>
        <fullName evidence="3">Pyrimidine 5-nucleotidase</fullName>
    </recommendedName>
</protein>
<dbReference type="AlphaFoldDB" id="B8BTU1"/>
<dbReference type="Proteomes" id="UP000001449">
    <property type="component" value="Chromosome 2"/>
</dbReference>
<dbReference type="InterPro" id="IPR010237">
    <property type="entry name" value="Pyr-5-nucltdase"/>
</dbReference>
<dbReference type="InterPro" id="IPR006439">
    <property type="entry name" value="HAD-SF_hydro_IA"/>
</dbReference>
<name>B8BTU1_THAPS</name>
<reference evidence="1 2" key="2">
    <citation type="journal article" date="2008" name="Nature">
        <title>The Phaeodactylum genome reveals the evolutionary history of diatom genomes.</title>
        <authorList>
            <person name="Bowler C."/>
            <person name="Allen A.E."/>
            <person name="Badger J.H."/>
            <person name="Grimwood J."/>
            <person name="Jabbari K."/>
            <person name="Kuo A."/>
            <person name="Maheswari U."/>
            <person name="Martens C."/>
            <person name="Maumus F."/>
            <person name="Otillar R.P."/>
            <person name="Rayko E."/>
            <person name="Salamov A."/>
            <person name="Vandepoele K."/>
            <person name="Beszteri B."/>
            <person name="Gruber A."/>
            <person name="Heijde M."/>
            <person name="Katinka M."/>
            <person name="Mock T."/>
            <person name="Valentin K."/>
            <person name="Verret F."/>
            <person name="Berges J.A."/>
            <person name="Brownlee C."/>
            <person name="Cadoret J.P."/>
            <person name="Chiovitti A."/>
            <person name="Choi C.J."/>
            <person name="Coesel S."/>
            <person name="De Martino A."/>
            <person name="Detter J.C."/>
            <person name="Durkin C."/>
            <person name="Falciatore A."/>
            <person name="Fournet J."/>
            <person name="Haruta M."/>
            <person name="Huysman M.J."/>
            <person name="Jenkins B.D."/>
            <person name="Jiroutova K."/>
            <person name="Jorgensen R.E."/>
            <person name="Joubert Y."/>
            <person name="Kaplan A."/>
            <person name="Kroger N."/>
            <person name="Kroth P.G."/>
            <person name="La Roche J."/>
            <person name="Lindquist E."/>
            <person name="Lommer M."/>
            <person name="Martin-Jezequel V."/>
            <person name="Lopez P.J."/>
            <person name="Lucas S."/>
            <person name="Mangogna M."/>
            <person name="McGinnis K."/>
            <person name="Medlin L.K."/>
            <person name="Montsant A."/>
            <person name="Oudot-Le Secq M.P."/>
            <person name="Napoli C."/>
            <person name="Obornik M."/>
            <person name="Parker M.S."/>
            <person name="Petit J.L."/>
            <person name="Porcel B.M."/>
            <person name="Poulsen N."/>
            <person name="Robison M."/>
            <person name="Rychlewski L."/>
            <person name="Rynearson T.A."/>
            <person name="Schmutz J."/>
            <person name="Shapiro H."/>
            <person name="Siaut M."/>
            <person name="Stanley M."/>
            <person name="Sussman M.R."/>
            <person name="Taylor A.R."/>
            <person name="Vardi A."/>
            <person name="von Dassow P."/>
            <person name="Vyverman W."/>
            <person name="Willis A."/>
            <person name="Wyrwicz L.S."/>
            <person name="Rokhsar D.S."/>
            <person name="Weissenbach J."/>
            <person name="Armbrust E.V."/>
            <person name="Green B.R."/>
            <person name="Van de Peer Y."/>
            <person name="Grigoriev I.V."/>
        </authorList>
    </citation>
    <scope>NUCLEOTIDE SEQUENCE [LARGE SCALE GENOMIC DNA]</scope>
    <source>
        <strain evidence="1 2">CCMP1335</strain>
    </source>
</reference>
<dbReference type="EMBL" id="CM000639">
    <property type="protein sequence ID" value="EED95158.1"/>
    <property type="molecule type" value="Genomic_DNA"/>
</dbReference>
<dbReference type="SFLD" id="SFLDG01129">
    <property type="entry name" value="C1.5:_HAD__Beta-PGM__Phosphata"/>
    <property type="match status" value="1"/>
</dbReference>
<dbReference type="InterPro" id="IPR036412">
    <property type="entry name" value="HAD-like_sf"/>
</dbReference>
<dbReference type="PANTHER" id="PTHR12725:SF117">
    <property type="entry name" value="HALOACID DEHALOGENASE-LIKE HYDROLASE"/>
    <property type="match status" value="1"/>
</dbReference>
<reference evidence="1 2" key="1">
    <citation type="journal article" date="2004" name="Science">
        <title>The genome of the diatom Thalassiosira pseudonana: ecology, evolution, and metabolism.</title>
        <authorList>
            <person name="Armbrust E.V."/>
            <person name="Berges J.A."/>
            <person name="Bowler C."/>
            <person name="Green B.R."/>
            <person name="Martinez D."/>
            <person name="Putnam N.H."/>
            <person name="Zhou S."/>
            <person name="Allen A.E."/>
            <person name="Apt K.E."/>
            <person name="Bechner M."/>
            <person name="Brzezinski M.A."/>
            <person name="Chaal B.K."/>
            <person name="Chiovitti A."/>
            <person name="Davis A.K."/>
            <person name="Demarest M.S."/>
            <person name="Detter J.C."/>
            <person name="Glavina T."/>
            <person name="Goodstein D."/>
            <person name="Hadi M.Z."/>
            <person name="Hellsten U."/>
            <person name="Hildebrand M."/>
            <person name="Jenkins B.D."/>
            <person name="Jurka J."/>
            <person name="Kapitonov V.V."/>
            <person name="Kroger N."/>
            <person name="Lau W.W."/>
            <person name="Lane T.W."/>
            <person name="Larimer F.W."/>
            <person name="Lippmeier J.C."/>
            <person name="Lucas S."/>
            <person name="Medina M."/>
            <person name="Montsant A."/>
            <person name="Obornik M."/>
            <person name="Parker M.S."/>
            <person name="Palenik B."/>
            <person name="Pazour G.J."/>
            <person name="Richardson P.M."/>
            <person name="Rynearson T.A."/>
            <person name="Saito M.A."/>
            <person name="Schwartz D.C."/>
            <person name="Thamatrakoln K."/>
            <person name="Valentin K."/>
            <person name="Vardi A."/>
            <person name="Wilkerson F.P."/>
            <person name="Rokhsar D.S."/>
        </authorList>
    </citation>
    <scope>NUCLEOTIDE SEQUENCE [LARGE SCALE GENOMIC DNA]</scope>
    <source>
        <strain evidence="1 2">CCMP1335</strain>
    </source>
</reference>
<evidence type="ECO:0008006" key="3">
    <source>
        <dbReference type="Google" id="ProtNLM"/>
    </source>
</evidence>
<accession>B8BTU1</accession>
<dbReference type="NCBIfam" id="TIGR01509">
    <property type="entry name" value="HAD-SF-IA-v3"/>
    <property type="match status" value="1"/>
</dbReference>
<dbReference type="KEGG" id="tps:THAPSDRAFT_268208"/>